<dbReference type="InterPro" id="IPR002104">
    <property type="entry name" value="Integrase_catalytic"/>
</dbReference>
<dbReference type="InterPro" id="IPR050090">
    <property type="entry name" value="Tyrosine_recombinase_XerCD"/>
</dbReference>
<dbReference type="GO" id="GO:0003677">
    <property type="term" value="F:DNA binding"/>
    <property type="evidence" value="ECO:0007669"/>
    <property type="project" value="UniProtKB-KW"/>
</dbReference>
<dbReference type="InterPro" id="IPR025269">
    <property type="entry name" value="SAM-like_dom"/>
</dbReference>
<dbReference type="OrthoDB" id="9806835at2"/>
<dbReference type="Gene3D" id="1.10.443.10">
    <property type="entry name" value="Intergrase catalytic core"/>
    <property type="match status" value="1"/>
</dbReference>
<keyword evidence="3" id="KW-0233">DNA recombination</keyword>
<evidence type="ECO:0000259" key="4">
    <source>
        <dbReference type="PROSITE" id="PS51898"/>
    </source>
</evidence>
<dbReference type="EMBL" id="OCNH01000007">
    <property type="protein sequence ID" value="SOD98048.1"/>
    <property type="molecule type" value="Genomic_DNA"/>
</dbReference>
<reference evidence="6" key="1">
    <citation type="submission" date="2017-09" db="EMBL/GenBank/DDBJ databases">
        <authorList>
            <person name="Varghese N."/>
            <person name="Submissions S."/>
        </authorList>
    </citation>
    <scope>NUCLEOTIDE SEQUENCE [LARGE SCALE GENOMIC DNA]</scope>
    <source>
        <strain evidence="6">DSM 29961</strain>
    </source>
</reference>
<organism evidence="5 6">
    <name type="scientific">Spirosoma fluviale</name>
    <dbReference type="NCBI Taxonomy" id="1597977"/>
    <lineage>
        <taxon>Bacteria</taxon>
        <taxon>Pseudomonadati</taxon>
        <taxon>Bacteroidota</taxon>
        <taxon>Cytophagia</taxon>
        <taxon>Cytophagales</taxon>
        <taxon>Cytophagaceae</taxon>
        <taxon>Spirosoma</taxon>
    </lineage>
</organism>
<keyword evidence="6" id="KW-1185">Reference proteome</keyword>
<protein>
    <submittedName>
        <fullName evidence="5">Site-specific recombinase XerD</fullName>
    </submittedName>
</protein>
<dbReference type="PANTHER" id="PTHR30349:SF64">
    <property type="entry name" value="PROPHAGE INTEGRASE INTD-RELATED"/>
    <property type="match status" value="1"/>
</dbReference>
<dbReference type="CDD" id="cd01185">
    <property type="entry name" value="INTN1_C_like"/>
    <property type="match status" value="1"/>
</dbReference>
<keyword evidence="2" id="KW-0238">DNA-binding</keyword>
<evidence type="ECO:0000256" key="1">
    <source>
        <dbReference type="ARBA" id="ARBA00008857"/>
    </source>
</evidence>
<dbReference type="GO" id="GO:0015074">
    <property type="term" value="P:DNA integration"/>
    <property type="evidence" value="ECO:0007669"/>
    <property type="project" value="InterPro"/>
</dbReference>
<evidence type="ECO:0000256" key="2">
    <source>
        <dbReference type="ARBA" id="ARBA00023125"/>
    </source>
</evidence>
<dbReference type="InterPro" id="IPR011010">
    <property type="entry name" value="DNA_brk_join_enz"/>
</dbReference>
<dbReference type="AlphaFoldDB" id="A0A286GRA4"/>
<sequence length="372" mass="42281">MIKVHLRKKPISNGRTSLYLDYYPAITHPDTGKDTRREFLGLYLFNRPKTPADKEQNAETIALAENLRAKRQIDVQNGAYGFLSKKSLSTCFVAYCEQLAASKTGSNKDGWESALHYLRDFTGGNLKLSNLTAKKCRDFRAYMMDAQSQRNEEPLAVNSTVSYFNKFKAALKQAFKDGLISIDLNTKVESIKPEETRREYLTLAELQALVQTDLPAYPTLKQAALFSALTGLRYSDIEALTWEQIRHDARNGYTINFRQEKTDGVEYMPVSEQAVSLLGKRLDDSQPVLPGLTYSAHWNKILKQWVKDAGITKPVTFHSFRHTYATLQLSLGTDIYTVSKMLGHRELKTTQIYAKIVDQSKRDTVDKIKLTL</sequence>
<dbReference type="InterPro" id="IPR013762">
    <property type="entry name" value="Integrase-like_cat_sf"/>
</dbReference>
<evidence type="ECO:0000313" key="5">
    <source>
        <dbReference type="EMBL" id="SOD98048.1"/>
    </source>
</evidence>
<dbReference type="SUPFAM" id="SSF56349">
    <property type="entry name" value="DNA breaking-rejoining enzymes"/>
    <property type="match status" value="1"/>
</dbReference>
<evidence type="ECO:0000313" key="6">
    <source>
        <dbReference type="Proteomes" id="UP000219452"/>
    </source>
</evidence>
<name>A0A286GRA4_9BACT</name>
<comment type="similarity">
    <text evidence="1">Belongs to the 'phage' integrase family.</text>
</comment>
<dbReference type="InterPro" id="IPR010998">
    <property type="entry name" value="Integrase_recombinase_N"/>
</dbReference>
<dbReference type="GO" id="GO:0006310">
    <property type="term" value="P:DNA recombination"/>
    <property type="evidence" value="ECO:0007669"/>
    <property type="project" value="UniProtKB-KW"/>
</dbReference>
<gene>
    <name evidence="5" type="ORF">SAMN06269250_6009</name>
</gene>
<dbReference type="Proteomes" id="UP000219452">
    <property type="component" value="Unassembled WGS sequence"/>
</dbReference>
<proteinExistence type="inferred from homology"/>
<dbReference type="InterPro" id="IPR035386">
    <property type="entry name" value="Arm-DNA-bind_5"/>
</dbReference>
<dbReference type="Pfam" id="PF17293">
    <property type="entry name" value="Arm-DNA-bind_5"/>
    <property type="match status" value="1"/>
</dbReference>
<dbReference type="RefSeq" id="WP_097131124.1">
    <property type="nucleotide sequence ID" value="NZ_OCNH01000007.1"/>
</dbReference>
<dbReference type="Pfam" id="PF00589">
    <property type="entry name" value="Phage_integrase"/>
    <property type="match status" value="1"/>
</dbReference>
<evidence type="ECO:0000256" key="3">
    <source>
        <dbReference type="ARBA" id="ARBA00023172"/>
    </source>
</evidence>
<dbReference type="PANTHER" id="PTHR30349">
    <property type="entry name" value="PHAGE INTEGRASE-RELATED"/>
    <property type="match status" value="1"/>
</dbReference>
<feature type="domain" description="Tyr recombinase" evidence="4">
    <location>
        <begin position="196"/>
        <end position="366"/>
    </location>
</feature>
<accession>A0A286GRA4</accession>
<dbReference type="Pfam" id="PF13102">
    <property type="entry name" value="Phage_int_SAM_5"/>
    <property type="match status" value="1"/>
</dbReference>
<dbReference type="Gene3D" id="1.10.150.130">
    <property type="match status" value="1"/>
</dbReference>
<dbReference type="PROSITE" id="PS51898">
    <property type="entry name" value="TYR_RECOMBINASE"/>
    <property type="match status" value="1"/>
</dbReference>